<evidence type="ECO:0000313" key="1">
    <source>
        <dbReference type="EMBL" id="KHG08865.1"/>
    </source>
</evidence>
<dbReference type="AlphaFoldDB" id="A0A0B0N7V6"/>
<accession>A0A0B0N7V6</accession>
<proteinExistence type="predicted"/>
<organism evidence="1 2">
    <name type="scientific">Gossypium arboreum</name>
    <name type="common">Tree cotton</name>
    <name type="synonym">Gossypium nanking</name>
    <dbReference type="NCBI Taxonomy" id="29729"/>
    <lineage>
        <taxon>Eukaryota</taxon>
        <taxon>Viridiplantae</taxon>
        <taxon>Streptophyta</taxon>
        <taxon>Embryophyta</taxon>
        <taxon>Tracheophyta</taxon>
        <taxon>Spermatophyta</taxon>
        <taxon>Magnoliopsida</taxon>
        <taxon>eudicotyledons</taxon>
        <taxon>Gunneridae</taxon>
        <taxon>Pentapetalae</taxon>
        <taxon>rosids</taxon>
        <taxon>malvids</taxon>
        <taxon>Malvales</taxon>
        <taxon>Malvaceae</taxon>
        <taxon>Malvoideae</taxon>
        <taxon>Gossypium</taxon>
    </lineage>
</organism>
<gene>
    <name evidence="1" type="ORF">F383_35935</name>
</gene>
<sequence>MYKLDYTFEILDFGLCII</sequence>
<dbReference type="Proteomes" id="UP000032142">
    <property type="component" value="Unassembled WGS sequence"/>
</dbReference>
<keyword evidence="2" id="KW-1185">Reference proteome</keyword>
<protein>
    <submittedName>
        <fullName evidence="1">Uncharacterized protein</fullName>
    </submittedName>
</protein>
<dbReference type="EMBL" id="JRRC01513130">
    <property type="protein sequence ID" value="KHG08865.1"/>
    <property type="molecule type" value="Genomic_DNA"/>
</dbReference>
<name>A0A0B0N7V6_GOSAR</name>
<evidence type="ECO:0000313" key="2">
    <source>
        <dbReference type="Proteomes" id="UP000032142"/>
    </source>
</evidence>
<reference evidence="2" key="1">
    <citation type="submission" date="2014-09" db="EMBL/GenBank/DDBJ databases">
        <authorList>
            <person name="Mudge J."/>
            <person name="Ramaraj T."/>
            <person name="Lindquist I.E."/>
            <person name="Bharti A.K."/>
            <person name="Sundararajan A."/>
            <person name="Cameron C.T."/>
            <person name="Woodward J.E."/>
            <person name="May G.D."/>
            <person name="Brubaker C."/>
            <person name="Broadhvest J."/>
            <person name="Wilkins T.A."/>
        </authorList>
    </citation>
    <scope>NUCLEOTIDE SEQUENCE</scope>
    <source>
        <strain evidence="2">cv. AKA8401</strain>
    </source>
</reference>
<comment type="caution">
    <text evidence="1">The sequence shown here is derived from an EMBL/GenBank/DDBJ whole genome shotgun (WGS) entry which is preliminary data.</text>
</comment>